<dbReference type="KEGG" id="ehx:EMIHUDRAFT_248991"/>
<sequence>MLAIAVACLGLPAPVLVEPELADSRSVRDGATSDSTVTLIPDTLESTSLELCAPPGGLTVFSEAALHPSCSSTSVGFEVAGSVSANGASTLTMSVGSEPWVPLPNLLSNFMMLVLTGELTLDGDIGVSFELTAPATFPLVRAGVAPFKNLLPGFTTPECEADSGSTG</sequence>
<dbReference type="GeneID" id="17254865"/>
<feature type="chain" id="PRO_5044053473" evidence="1">
    <location>
        <begin position="18"/>
        <end position="167"/>
    </location>
</feature>
<accession>A0A0D3IBT1</accession>
<dbReference type="RefSeq" id="XP_005756483.1">
    <property type="nucleotide sequence ID" value="XM_005756426.1"/>
</dbReference>
<evidence type="ECO:0000313" key="2">
    <source>
        <dbReference type="EnsemblProtists" id="EOD08716"/>
    </source>
</evidence>
<dbReference type="EnsemblProtists" id="EOD04054">
    <property type="protein sequence ID" value="EOD04054"/>
    <property type="gene ID" value="EMIHUDRAFT_221474"/>
</dbReference>
<reference evidence="3" key="1">
    <citation type="journal article" date="2013" name="Nature">
        <title>Pan genome of the phytoplankton Emiliania underpins its global distribution.</title>
        <authorList>
            <person name="Read B.A."/>
            <person name="Kegel J."/>
            <person name="Klute M.J."/>
            <person name="Kuo A."/>
            <person name="Lefebvre S.C."/>
            <person name="Maumus F."/>
            <person name="Mayer C."/>
            <person name="Miller J."/>
            <person name="Monier A."/>
            <person name="Salamov A."/>
            <person name="Young J."/>
            <person name="Aguilar M."/>
            <person name="Claverie J.M."/>
            <person name="Frickenhaus S."/>
            <person name="Gonzalez K."/>
            <person name="Herman E.K."/>
            <person name="Lin Y.C."/>
            <person name="Napier J."/>
            <person name="Ogata H."/>
            <person name="Sarno A.F."/>
            <person name="Shmutz J."/>
            <person name="Schroeder D."/>
            <person name="de Vargas C."/>
            <person name="Verret F."/>
            <person name="von Dassow P."/>
            <person name="Valentin K."/>
            <person name="Van de Peer Y."/>
            <person name="Wheeler G."/>
            <person name="Dacks J.B."/>
            <person name="Delwiche C.F."/>
            <person name="Dyhrman S.T."/>
            <person name="Glockner G."/>
            <person name="John U."/>
            <person name="Richards T."/>
            <person name="Worden A.Z."/>
            <person name="Zhang X."/>
            <person name="Grigoriev I.V."/>
            <person name="Allen A.E."/>
            <person name="Bidle K."/>
            <person name="Borodovsky M."/>
            <person name="Bowler C."/>
            <person name="Brownlee C."/>
            <person name="Cock J.M."/>
            <person name="Elias M."/>
            <person name="Gladyshev V.N."/>
            <person name="Groth M."/>
            <person name="Guda C."/>
            <person name="Hadaegh A."/>
            <person name="Iglesias-Rodriguez M.D."/>
            <person name="Jenkins J."/>
            <person name="Jones B.M."/>
            <person name="Lawson T."/>
            <person name="Leese F."/>
            <person name="Lindquist E."/>
            <person name="Lobanov A."/>
            <person name="Lomsadze A."/>
            <person name="Malik S.B."/>
            <person name="Marsh M.E."/>
            <person name="Mackinder L."/>
            <person name="Mock T."/>
            <person name="Mueller-Roeber B."/>
            <person name="Pagarete A."/>
            <person name="Parker M."/>
            <person name="Probert I."/>
            <person name="Quesneville H."/>
            <person name="Raines C."/>
            <person name="Rensing S.A."/>
            <person name="Riano-Pachon D.M."/>
            <person name="Richier S."/>
            <person name="Rokitta S."/>
            <person name="Shiraiwa Y."/>
            <person name="Soanes D.M."/>
            <person name="van der Giezen M."/>
            <person name="Wahlund T.M."/>
            <person name="Williams B."/>
            <person name="Wilson W."/>
            <person name="Wolfe G."/>
            <person name="Wurch L.L."/>
        </authorList>
    </citation>
    <scope>NUCLEOTIDE SEQUENCE</scope>
</reference>
<feature type="signal peptide" evidence="1">
    <location>
        <begin position="1"/>
        <end position="17"/>
    </location>
</feature>
<dbReference type="HOGENOM" id="CLU_1597531_0_0_1"/>
<protein>
    <submittedName>
        <fullName evidence="2">Uncharacterized protein</fullName>
    </submittedName>
</protein>
<name>A0A0D3IBT1_EMIH1</name>
<evidence type="ECO:0000313" key="3">
    <source>
        <dbReference type="Proteomes" id="UP000013827"/>
    </source>
</evidence>
<dbReference type="Proteomes" id="UP000013827">
    <property type="component" value="Unassembled WGS sequence"/>
</dbReference>
<dbReference type="AlphaFoldDB" id="A0A0D3IBT1"/>
<dbReference type="GeneID" id="17250214"/>
<evidence type="ECO:0000256" key="1">
    <source>
        <dbReference type="SAM" id="SignalP"/>
    </source>
</evidence>
<dbReference type="PaxDb" id="2903-EOD04054"/>
<keyword evidence="1" id="KW-0732">Signal</keyword>
<reference evidence="2" key="2">
    <citation type="submission" date="2024-10" db="UniProtKB">
        <authorList>
            <consortium name="EnsemblProtists"/>
        </authorList>
    </citation>
    <scope>IDENTIFICATION</scope>
</reference>
<dbReference type="KEGG" id="ehx:EMIHUDRAFT_221474"/>
<proteinExistence type="predicted"/>
<organism evidence="2 3">
    <name type="scientific">Emiliania huxleyi (strain CCMP1516)</name>
    <dbReference type="NCBI Taxonomy" id="280463"/>
    <lineage>
        <taxon>Eukaryota</taxon>
        <taxon>Haptista</taxon>
        <taxon>Haptophyta</taxon>
        <taxon>Prymnesiophyceae</taxon>
        <taxon>Isochrysidales</taxon>
        <taxon>Noelaerhabdaceae</taxon>
        <taxon>Emiliania</taxon>
    </lineage>
</organism>
<dbReference type="RefSeq" id="XP_005761145.1">
    <property type="nucleotide sequence ID" value="XM_005761088.1"/>
</dbReference>
<dbReference type="EnsemblProtists" id="EOD08716">
    <property type="protein sequence ID" value="EOD08716"/>
    <property type="gene ID" value="EMIHUDRAFT_248991"/>
</dbReference>
<keyword evidence="3" id="KW-1185">Reference proteome</keyword>